<evidence type="ECO:0000256" key="1">
    <source>
        <dbReference type="SAM" id="MobiDB-lite"/>
    </source>
</evidence>
<keyword evidence="2" id="KW-0472">Membrane</keyword>
<accession>A0AAD6H164</accession>
<dbReference type="EMBL" id="JAQJAC010000001">
    <property type="protein sequence ID" value="KAJ5600089.1"/>
    <property type="molecule type" value="Genomic_DNA"/>
</dbReference>
<reference evidence="4 5" key="1">
    <citation type="journal article" date="2023" name="IMA Fungus">
        <title>Comparative genomic study of the Penicillium genus elucidates a diverse pangenome and 15 lateral gene transfer events.</title>
        <authorList>
            <person name="Petersen C."/>
            <person name="Sorensen T."/>
            <person name="Nielsen M.R."/>
            <person name="Sondergaard T.E."/>
            <person name="Sorensen J.L."/>
            <person name="Fitzpatrick D.A."/>
            <person name="Frisvad J.C."/>
            <person name="Nielsen K.L."/>
        </authorList>
    </citation>
    <scope>NUCLEOTIDE SEQUENCE [LARGE SCALE GENOMIC DNA]</scope>
    <source>
        <strain evidence="4 5">IBT 29057</strain>
    </source>
</reference>
<sequence>MRFLPRGLGNSQSRFIILFLLVLTITAQVSAQRAGDTKSDTTAEAAQTTDDRSTSDSTPSVTETTAATTAESTSSSSSDKTTKTSSSSSSSSTKSEKTTSMETTTSSSSTSSESTTSTSDSTSTTSVSTTTTSSSSTSSSTTTAAPIVTVPPTANAPYMQTTNTPEGSVFIAVGALLGLIGLAVLAWRGMVAWSVNRSVRRAAMAQSESKRLLRGSRKKRSGGTYAPAPATDVSLEKLGAATRASYKPSKRTPSGSSGLFYSPTAGGAGSHHSLNATNNRGSTYLPPGFYTAAGTHSRDSIGGGHAQYTSPTGYPPSSPSLPPTGTYHDASHNPRHSYVGASTSSLNLSQPQQGRAPSAYLEDLFENHTPPRVDLIDGMVGIEECVWYGTYDRDDISGLFNYSI</sequence>
<organism evidence="4 5">
    <name type="scientific">Penicillium hetheringtonii</name>
    <dbReference type="NCBI Taxonomy" id="911720"/>
    <lineage>
        <taxon>Eukaryota</taxon>
        <taxon>Fungi</taxon>
        <taxon>Dikarya</taxon>
        <taxon>Ascomycota</taxon>
        <taxon>Pezizomycotina</taxon>
        <taxon>Eurotiomycetes</taxon>
        <taxon>Eurotiomycetidae</taxon>
        <taxon>Eurotiales</taxon>
        <taxon>Aspergillaceae</taxon>
        <taxon>Penicillium</taxon>
    </lineage>
</organism>
<proteinExistence type="predicted"/>
<feature type="region of interest" description="Disordered" evidence="1">
    <location>
        <begin position="30"/>
        <end position="160"/>
    </location>
</feature>
<feature type="compositionally biased region" description="Pro residues" evidence="1">
    <location>
        <begin position="313"/>
        <end position="322"/>
    </location>
</feature>
<keyword evidence="2" id="KW-0812">Transmembrane</keyword>
<feature type="compositionally biased region" description="Low complexity" evidence="1">
    <location>
        <begin position="55"/>
        <end position="93"/>
    </location>
</feature>
<feature type="compositionally biased region" description="Basic residues" evidence="1">
    <location>
        <begin position="212"/>
        <end position="221"/>
    </location>
</feature>
<dbReference type="AlphaFoldDB" id="A0AAD6H164"/>
<dbReference type="GO" id="GO:0000324">
    <property type="term" value="C:fungal-type vacuole"/>
    <property type="evidence" value="ECO:0007669"/>
    <property type="project" value="TreeGrafter"/>
</dbReference>
<gene>
    <name evidence="4" type="ORF">N7450_001156</name>
</gene>
<dbReference type="PANTHER" id="PTHR36089">
    <property type="entry name" value="CHITIN SYNTHASE 3 COMPLEX PROTEIN CSI2-RELATED"/>
    <property type="match status" value="1"/>
</dbReference>
<feature type="compositionally biased region" description="Low complexity" evidence="1">
    <location>
        <begin position="100"/>
        <end position="145"/>
    </location>
</feature>
<dbReference type="InterPro" id="IPR051009">
    <property type="entry name" value="PRM"/>
</dbReference>
<feature type="compositionally biased region" description="Polar residues" evidence="1">
    <location>
        <begin position="340"/>
        <end position="355"/>
    </location>
</feature>
<dbReference type="PANTHER" id="PTHR36089:SF1">
    <property type="entry name" value="CHITIN SYNTHASE 3 COMPLEX PROTEIN CSI2-RELATED"/>
    <property type="match status" value="1"/>
</dbReference>
<keyword evidence="3" id="KW-0732">Signal</keyword>
<evidence type="ECO:0000256" key="2">
    <source>
        <dbReference type="SAM" id="Phobius"/>
    </source>
</evidence>
<name>A0AAD6H164_9EURO</name>
<comment type="caution">
    <text evidence="4">The sequence shown here is derived from an EMBL/GenBank/DDBJ whole genome shotgun (WGS) entry which is preliminary data.</text>
</comment>
<protein>
    <submittedName>
        <fullName evidence="4">Uncharacterized protein</fullName>
    </submittedName>
</protein>
<feature type="region of interest" description="Disordered" evidence="1">
    <location>
        <begin position="295"/>
        <end position="355"/>
    </location>
</feature>
<keyword evidence="2" id="KW-1133">Transmembrane helix</keyword>
<evidence type="ECO:0000256" key="3">
    <source>
        <dbReference type="SAM" id="SignalP"/>
    </source>
</evidence>
<feature type="chain" id="PRO_5042022377" evidence="3">
    <location>
        <begin position="32"/>
        <end position="404"/>
    </location>
</feature>
<feature type="region of interest" description="Disordered" evidence="1">
    <location>
        <begin position="204"/>
        <end position="230"/>
    </location>
</feature>
<evidence type="ECO:0000313" key="4">
    <source>
        <dbReference type="EMBL" id="KAJ5600089.1"/>
    </source>
</evidence>
<evidence type="ECO:0000313" key="5">
    <source>
        <dbReference type="Proteomes" id="UP001216150"/>
    </source>
</evidence>
<dbReference type="Proteomes" id="UP001216150">
    <property type="component" value="Unassembled WGS sequence"/>
</dbReference>
<feature type="region of interest" description="Disordered" evidence="1">
    <location>
        <begin position="243"/>
        <end position="280"/>
    </location>
</feature>
<feature type="transmembrane region" description="Helical" evidence="2">
    <location>
        <begin position="169"/>
        <end position="191"/>
    </location>
</feature>
<feature type="signal peptide" evidence="3">
    <location>
        <begin position="1"/>
        <end position="31"/>
    </location>
</feature>
<keyword evidence="5" id="KW-1185">Reference proteome</keyword>